<feature type="domain" description="Thioredoxin-like fold" evidence="3">
    <location>
        <begin position="31"/>
        <end position="126"/>
    </location>
</feature>
<dbReference type="InterPro" id="IPR050931">
    <property type="entry name" value="Mito_Protein_Transport_Metaxin"/>
</dbReference>
<dbReference type="PANTHER" id="PTHR12289:SF41">
    <property type="entry name" value="FAILED AXON CONNECTIONS-RELATED"/>
    <property type="match status" value="1"/>
</dbReference>
<proteinExistence type="predicted"/>
<keyword evidence="1" id="KW-0472">Membrane</keyword>
<keyword evidence="5" id="KW-1185">Reference proteome</keyword>
<dbReference type="Pfam" id="PF17171">
    <property type="entry name" value="GST_C_6"/>
    <property type="match status" value="1"/>
</dbReference>
<evidence type="ECO:0000259" key="2">
    <source>
        <dbReference type="Pfam" id="PF17171"/>
    </source>
</evidence>
<organism evidence="4 5">
    <name type="scientific">Adiantum capillus-veneris</name>
    <name type="common">Maidenhair fern</name>
    <dbReference type="NCBI Taxonomy" id="13818"/>
    <lineage>
        <taxon>Eukaryota</taxon>
        <taxon>Viridiplantae</taxon>
        <taxon>Streptophyta</taxon>
        <taxon>Embryophyta</taxon>
        <taxon>Tracheophyta</taxon>
        <taxon>Polypodiopsida</taxon>
        <taxon>Polypodiidae</taxon>
        <taxon>Polypodiales</taxon>
        <taxon>Pteridineae</taxon>
        <taxon>Pteridaceae</taxon>
        <taxon>Vittarioideae</taxon>
        <taxon>Adiantum</taxon>
    </lineage>
</organism>
<comment type="caution">
    <text evidence="4">The sequence shown here is derived from an EMBL/GenBank/DDBJ whole genome shotgun (WGS) entry which is preliminary data.</text>
</comment>
<evidence type="ECO:0000259" key="3">
    <source>
        <dbReference type="Pfam" id="PF17172"/>
    </source>
</evidence>
<sequence>MADPSSSSRSDGRDLVLLARGPAWGLPTACPFCLPSYIYLKLARLDFSITYNNVSPDADYLPAVEYGDLVGYSTQSGGIIGFLERQGIANLDAGLLDNEVALMRSLSAMIWMHLHSMLLCELWDLDNVKVARQIYFASLPWPLSKILYWKQQVCMWNHLGLRKDNIALMNQEMEVKATQAYDTLSTLLGDQKFFLSSGPSSLDALFLSHALFVMKAPLENSHLKEELYRHPNLVRFAESLQRGFLEAKGPDPIARSVHVNPPRHPSAPLRRQEKVQRTEKMTNFKWRAKWFFTAQAVAVLAFLYIWGVSEIQEAALDDATLDDVSGENSNNLES</sequence>
<dbReference type="InterPro" id="IPR033468">
    <property type="entry name" value="Metaxin_GST"/>
</dbReference>
<dbReference type="EMBL" id="JABFUD020000023">
    <property type="protein sequence ID" value="KAI5061079.1"/>
    <property type="molecule type" value="Genomic_DNA"/>
</dbReference>
<accession>A0A9D4U5Y6</accession>
<gene>
    <name evidence="4" type="ORF">GOP47_0023584</name>
</gene>
<dbReference type="Pfam" id="PF17172">
    <property type="entry name" value="GST_N_4"/>
    <property type="match status" value="1"/>
</dbReference>
<evidence type="ECO:0000313" key="4">
    <source>
        <dbReference type="EMBL" id="KAI5061079.1"/>
    </source>
</evidence>
<dbReference type="OrthoDB" id="5835136at2759"/>
<reference evidence="4" key="1">
    <citation type="submission" date="2021-01" db="EMBL/GenBank/DDBJ databases">
        <title>Adiantum capillus-veneris genome.</title>
        <authorList>
            <person name="Fang Y."/>
            <person name="Liao Q."/>
        </authorList>
    </citation>
    <scope>NUCLEOTIDE SEQUENCE</scope>
    <source>
        <strain evidence="4">H3</strain>
        <tissue evidence="4">Leaf</tissue>
    </source>
</reference>
<dbReference type="Proteomes" id="UP000886520">
    <property type="component" value="Chromosome 23"/>
</dbReference>
<protein>
    <recommendedName>
        <fullName evidence="6">Metaxin</fullName>
    </recommendedName>
</protein>
<dbReference type="PANTHER" id="PTHR12289">
    <property type="entry name" value="METAXIN RELATED"/>
    <property type="match status" value="1"/>
</dbReference>
<keyword evidence="1" id="KW-0812">Transmembrane</keyword>
<name>A0A9D4U5Y6_ADICA</name>
<dbReference type="InterPro" id="IPR012336">
    <property type="entry name" value="Thioredoxin-like_fold"/>
</dbReference>
<evidence type="ECO:0000313" key="5">
    <source>
        <dbReference type="Proteomes" id="UP000886520"/>
    </source>
</evidence>
<feature type="transmembrane region" description="Helical" evidence="1">
    <location>
        <begin position="290"/>
        <end position="307"/>
    </location>
</feature>
<dbReference type="AlphaFoldDB" id="A0A9D4U5Y6"/>
<evidence type="ECO:0000256" key="1">
    <source>
        <dbReference type="SAM" id="Phobius"/>
    </source>
</evidence>
<dbReference type="GO" id="GO:0006626">
    <property type="term" value="P:protein targeting to mitochondrion"/>
    <property type="evidence" value="ECO:0007669"/>
    <property type="project" value="TreeGrafter"/>
</dbReference>
<keyword evidence="1" id="KW-1133">Transmembrane helix</keyword>
<evidence type="ECO:0008006" key="6">
    <source>
        <dbReference type="Google" id="ProtNLM"/>
    </source>
</evidence>
<feature type="domain" description="Metaxin glutathione S-transferase" evidence="2">
    <location>
        <begin position="178"/>
        <end position="238"/>
    </location>
</feature>
<dbReference type="GO" id="GO:0005741">
    <property type="term" value="C:mitochondrial outer membrane"/>
    <property type="evidence" value="ECO:0007669"/>
    <property type="project" value="TreeGrafter"/>
</dbReference>
<dbReference type="CDD" id="cd03193">
    <property type="entry name" value="GST_C_Metaxin"/>
    <property type="match status" value="1"/>
</dbReference>